<evidence type="ECO:0000313" key="2">
    <source>
        <dbReference type="Proteomes" id="UP000439522"/>
    </source>
</evidence>
<comment type="caution">
    <text evidence="1">The sequence shown here is derived from an EMBL/GenBank/DDBJ whole genome shotgun (WGS) entry which is preliminary data.</text>
</comment>
<accession>A0A6I4TGG0</accession>
<dbReference type="OrthoDB" id="9801870at2"/>
<evidence type="ECO:0000313" key="1">
    <source>
        <dbReference type="EMBL" id="MXO76253.1"/>
    </source>
</evidence>
<dbReference type="AlphaFoldDB" id="A0A6I4TGG0"/>
<proteinExistence type="predicted"/>
<dbReference type="Proteomes" id="UP000439522">
    <property type="component" value="Unassembled WGS sequence"/>
</dbReference>
<keyword evidence="2" id="KW-1185">Reference proteome</keyword>
<dbReference type="Gene3D" id="1.25.40.380">
    <property type="entry name" value="Protein of unknown function DUF1810"/>
    <property type="match status" value="1"/>
</dbReference>
<sequence length="121" mass="13440">MALAELRAGEKRSHWMWFVFPQIAGLGRSDLARFYTIESPSEARDYLDHPVLGARLLTCTDAMLTWAGRRSAETILGAIDAIKFRSSMTLFDTVSAGRAPFGAALTAFYGGQRDPETLRRL</sequence>
<dbReference type="Pfam" id="PF08837">
    <property type="entry name" value="DUF1810"/>
    <property type="match status" value="1"/>
</dbReference>
<dbReference type="InterPro" id="IPR014937">
    <property type="entry name" value="DUF1810"/>
</dbReference>
<dbReference type="EMBL" id="WTZA01000002">
    <property type="protein sequence ID" value="MXO76253.1"/>
    <property type="molecule type" value="Genomic_DNA"/>
</dbReference>
<gene>
    <name evidence="1" type="ORF">GRI40_13635</name>
</gene>
<protein>
    <submittedName>
        <fullName evidence="1">DUF1810 family protein</fullName>
    </submittedName>
</protein>
<dbReference type="InterPro" id="IPR036287">
    <property type="entry name" value="Rv1873-like_sf"/>
</dbReference>
<organism evidence="1 2">
    <name type="scientific">Tsuneonella aeria</name>
    <dbReference type="NCBI Taxonomy" id="1837929"/>
    <lineage>
        <taxon>Bacteria</taxon>
        <taxon>Pseudomonadati</taxon>
        <taxon>Pseudomonadota</taxon>
        <taxon>Alphaproteobacteria</taxon>
        <taxon>Sphingomonadales</taxon>
        <taxon>Erythrobacteraceae</taxon>
        <taxon>Tsuneonella</taxon>
    </lineage>
</organism>
<reference evidence="1 2" key="1">
    <citation type="submission" date="2019-12" db="EMBL/GenBank/DDBJ databases">
        <title>Genomic-based taxomic classification of the family Erythrobacteraceae.</title>
        <authorList>
            <person name="Xu L."/>
        </authorList>
    </citation>
    <scope>NUCLEOTIDE SEQUENCE [LARGE SCALE GENOMIC DNA]</scope>
    <source>
        <strain evidence="1 2">100921-2</strain>
    </source>
</reference>
<dbReference type="SUPFAM" id="SSF140736">
    <property type="entry name" value="Rv1873-like"/>
    <property type="match status" value="1"/>
</dbReference>
<name>A0A6I4TGG0_9SPHN</name>